<dbReference type="EMBL" id="JANAWD010000015">
    <property type="protein sequence ID" value="KAJ3491261.1"/>
    <property type="molecule type" value="Genomic_DNA"/>
</dbReference>
<reference evidence="1" key="1">
    <citation type="submission" date="2022-07" db="EMBL/GenBank/DDBJ databases">
        <title>Genome Sequence of Physisporinus lineatus.</title>
        <authorList>
            <person name="Buettner E."/>
        </authorList>
    </citation>
    <scope>NUCLEOTIDE SEQUENCE</scope>
    <source>
        <strain evidence="1">VT162</strain>
    </source>
</reference>
<protein>
    <submittedName>
        <fullName evidence="1">Uncharacterized protein</fullName>
    </submittedName>
</protein>
<dbReference type="AlphaFoldDB" id="A0AAD5VFV7"/>
<sequence length="159" mass="18212">MKAAPGEAARGRRWVQDRAVTGLKAVRGWWWEQDRTAIMKGWRRHRGWWRGVSLEVYLEVWWHVGGGGIKTVLLQVYLEVRRHVGGGGLKNVLQKVEAGRVTCGMVLSSSSRPTDLSRLSRSEVARGRRRVQDRAATGLKVVRGRWREQDRTAFVQGRR</sequence>
<organism evidence="1 2">
    <name type="scientific">Meripilus lineatus</name>
    <dbReference type="NCBI Taxonomy" id="2056292"/>
    <lineage>
        <taxon>Eukaryota</taxon>
        <taxon>Fungi</taxon>
        <taxon>Dikarya</taxon>
        <taxon>Basidiomycota</taxon>
        <taxon>Agaricomycotina</taxon>
        <taxon>Agaricomycetes</taxon>
        <taxon>Polyporales</taxon>
        <taxon>Meripilaceae</taxon>
        <taxon>Meripilus</taxon>
    </lineage>
</organism>
<keyword evidence="2" id="KW-1185">Reference proteome</keyword>
<evidence type="ECO:0000313" key="1">
    <source>
        <dbReference type="EMBL" id="KAJ3491261.1"/>
    </source>
</evidence>
<evidence type="ECO:0000313" key="2">
    <source>
        <dbReference type="Proteomes" id="UP001212997"/>
    </source>
</evidence>
<comment type="caution">
    <text evidence="1">The sequence shown here is derived from an EMBL/GenBank/DDBJ whole genome shotgun (WGS) entry which is preliminary data.</text>
</comment>
<name>A0AAD5VFV7_9APHY</name>
<proteinExistence type="predicted"/>
<gene>
    <name evidence="1" type="ORF">NLI96_g867</name>
</gene>
<dbReference type="Proteomes" id="UP001212997">
    <property type="component" value="Unassembled WGS sequence"/>
</dbReference>
<accession>A0AAD5VFV7</accession>